<dbReference type="RefSeq" id="WP_152260422.1">
    <property type="nucleotide sequence ID" value="NZ_CP045143.1"/>
</dbReference>
<dbReference type="KEGG" id="lhb:D1010_05440"/>
<protein>
    <recommendedName>
        <fullName evidence="7">DNA polymerase III polC-type</fullName>
    </recommendedName>
</protein>
<keyword evidence="4" id="KW-0540">Nuclease</keyword>
<dbReference type="EMBL" id="CP045143">
    <property type="protein sequence ID" value="QFR22929.1"/>
    <property type="molecule type" value="Genomic_DNA"/>
</dbReference>
<keyword evidence="2" id="KW-0548">Nucleotidyltransferase</keyword>
<dbReference type="PANTHER" id="PTHR30231:SF42">
    <property type="entry name" value="EXONUCLEASE"/>
    <property type="match status" value="1"/>
</dbReference>
<keyword evidence="1" id="KW-0808">Transferase</keyword>
<evidence type="ECO:0000256" key="6">
    <source>
        <dbReference type="ARBA" id="ARBA00022932"/>
    </source>
</evidence>
<dbReference type="AlphaFoldDB" id="A0A5P8M370"/>
<evidence type="ECO:0000256" key="7">
    <source>
        <dbReference type="ARBA" id="ARBA00070925"/>
    </source>
</evidence>
<gene>
    <name evidence="9" type="ORF">D1010_05440</name>
</gene>
<accession>A0A5P8M370</accession>
<evidence type="ECO:0000256" key="4">
    <source>
        <dbReference type="ARBA" id="ARBA00022722"/>
    </source>
</evidence>
<dbReference type="PANTHER" id="PTHR30231">
    <property type="entry name" value="DNA POLYMERASE III SUBUNIT EPSILON"/>
    <property type="match status" value="1"/>
</dbReference>
<dbReference type="GO" id="GO:0003887">
    <property type="term" value="F:DNA-directed DNA polymerase activity"/>
    <property type="evidence" value="ECO:0007669"/>
    <property type="project" value="UniProtKB-KW"/>
</dbReference>
<sequence length="177" mass="19944">MNFTAMDFETANARPDSALSLALVVVRDSQIVDSFYTLIKPQSKLDWRNTKIHGIHTADVADAPTFAEVWPHIDHFFTPDKLVAAHNAGFDSRILRETLASYAITPPRYLLIDTVRTSRRFYPEMPNHKLNTVAAGLGFDLRQHHNALADSIACAQILLQEEYAFGDDALKKFVKMV</sequence>
<proteinExistence type="predicted"/>
<evidence type="ECO:0000313" key="10">
    <source>
        <dbReference type="Proteomes" id="UP000326779"/>
    </source>
</evidence>
<dbReference type="InterPro" id="IPR036397">
    <property type="entry name" value="RNaseH_sf"/>
</dbReference>
<evidence type="ECO:0000256" key="1">
    <source>
        <dbReference type="ARBA" id="ARBA00022679"/>
    </source>
</evidence>
<dbReference type="InterPro" id="IPR012337">
    <property type="entry name" value="RNaseH-like_sf"/>
</dbReference>
<organism evidence="9 10">
    <name type="scientific">Schleiferilactobacillus harbinensis</name>
    <dbReference type="NCBI Taxonomy" id="304207"/>
    <lineage>
        <taxon>Bacteria</taxon>
        <taxon>Bacillati</taxon>
        <taxon>Bacillota</taxon>
        <taxon>Bacilli</taxon>
        <taxon>Lactobacillales</taxon>
        <taxon>Lactobacillaceae</taxon>
        <taxon>Schleiferilactobacillus</taxon>
    </lineage>
</organism>
<dbReference type="GO" id="GO:0003676">
    <property type="term" value="F:nucleic acid binding"/>
    <property type="evidence" value="ECO:0007669"/>
    <property type="project" value="InterPro"/>
</dbReference>
<dbReference type="Proteomes" id="UP000326779">
    <property type="component" value="Chromosome"/>
</dbReference>
<dbReference type="Gene3D" id="3.30.420.10">
    <property type="entry name" value="Ribonuclease H-like superfamily/Ribonuclease H"/>
    <property type="match status" value="1"/>
</dbReference>
<dbReference type="GO" id="GO:0008408">
    <property type="term" value="F:3'-5' exonuclease activity"/>
    <property type="evidence" value="ECO:0007669"/>
    <property type="project" value="TreeGrafter"/>
</dbReference>
<evidence type="ECO:0000256" key="2">
    <source>
        <dbReference type="ARBA" id="ARBA00022695"/>
    </source>
</evidence>
<evidence type="ECO:0000256" key="5">
    <source>
        <dbReference type="ARBA" id="ARBA00022839"/>
    </source>
</evidence>
<evidence type="ECO:0000259" key="8">
    <source>
        <dbReference type="SMART" id="SM00479"/>
    </source>
</evidence>
<keyword evidence="5 9" id="KW-0378">Hydrolase</keyword>
<keyword evidence="5 9" id="KW-0269">Exonuclease</keyword>
<dbReference type="Pfam" id="PF00929">
    <property type="entry name" value="RNase_T"/>
    <property type="match status" value="1"/>
</dbReference>
<dbReference type="SMART" id="SM00479">
    <property type="entry name" value="EXOIII"/>
    <property type="match status" value="1"/>
</dbReference>
<keyword evidence="6" id="KW-0239">DNA-directed DNA polymerase</keyword>
<name>A0A5P8M370_9LACO</name>
<dbReference type="GO" id="GO:0005829">
    <property type="term" value="C:cytosol"/>
    <property type="evidence" value="ECO:0007669"/>
    <property type="project" value="TreeGrafter"/>
</dbReference>
<reference evidence="9 10" key="1">
    <citation type="submission" date="2019-10" db="EMBL/GenBank/DDBJ databases">
        <title>The completed genome of Lactobacillus harbinensis M1.</title>
        <authorList>
            <person name="Zheng Y."/>
        </authorList>
    </citation>
    <scope>NUCLEOTIDE SEQUENCE [LARGE SCALE GENOMIC DNA]</scope>
    <source>
        <strain evidence="9 10">M1</strain>
    </source>
</reference>
<dbReference type="FunFam" id="3.30.420.10:FF:000045">
    <property type="entry name" value="3'-5' exonuclease DinG"/>
    <property type="match status" value="1"/>
</dbReference>
<dbReference type="CDD" id="cd06130">
    <property type="entry name" value="DNA_pol_III_epsilon_like"/>
    <property type="match status" value="1"/>
</dbReference>
<keyword evidence="3" id="KW-0235">DNA replication</keyword>
<dbReference type="InterPro" id="IPR013520">
    <property type="entry name" value="Ribonucl_H"/>
</dbReference>
<dbReference type="SUPFAM" id="SSF53098">
    <property type="entry name" value="Ribonuclease H-like"/>
    <property type="match status" value="1"/>
</dbReference>
<evidence type="ECO:0000256" key="3">
    <source>
        <dbReference type="ARBA" id="ARBA00022705"/>
    </source>
</evidence>
<feature type="domain" description="Exonuclease" evidence="8">
    <location>
        <begin position="2"/>
        <end position="167"/>
    </location>
</feature>
<dbReference type="GO" id="GO:0006260">
    <property type="term" value="P:DNA replication"/>
    <property type="evidence" value="ECO:0007669"/>
    <property type="project" value="UniProtKB-KW"/>
</dbReference>
<evidence type="ECO:0000313" key="9">
    <source>
        <dbReference type="EMBL" id="QFR22929.1"/>
    </source>
</evidence>